<protein>
    <submittedName>
        <fullName evidence="1">Uncharacterized protein</fullName>
    </submittedName>
</protein>
<organism evidence="1 2">
    <name type="scientific">Conidiobolus coronatus (strain ATCC 28846 / CBS 209.66 / NRRL 28638)</name>
    <name type="common">Delacroixia coronata</name>
    <dbReference type="NCBI Taxonomy" id="796925"/>
    <lineage>
        <taxon>Eukaryota</taxon>
        <taxon>Fungi</taxon>
        <taxon>Fungi incertae sedis</taxon>
        <taxon>Zoopagomycota</taxon>
        <taxon>Entomophthoromycotina</taxon>
        <taxon>Entomophthoromycetes</taxon>
        <taxon>Entomophthorales</taxon>
        <taxon>Ancylistaceae</taxon>
        <taxon>Conidiobolus</taxon>
    </lineage>
</organism>
<name>A0A137P0S8_CONC2</name>
<dbReference type="InterPro" id="IPR043502">
    <property type="entry name" value="DNA/RNA_pol_sf"/>
</dbReference>
<dbReference type="OrthoDB" id="4236307at2759"/>
<dbReference type="Gene3D" id="3.10.10.10">
    <property type="entry name" value="HIV Type 1 Reverse Transcriptase, subunit A, domain 1"/>
    <property type="match status" value="1"/>
</dbReference>
<gene>
    <name evidence="1" type="ORF">CONCODRAFT_8997</name>
</gene>
<dbReference type="AlphaFoldDB" id="A0A137P0S8"/>
<proteinExistence type="predicted"/>
<keyword evidence="2" id="KW-1185">Reference proteome</keyword>
<sequence length="99" mass="11081">MLYLSSFNDRRNSALWKVTEEVRTCILNISSDPRIIGVGDEIAHVICERMVSLDPKFCALSGFGCPFGHYGFNVMPFGVTNAPGTFQSMMIKVLNEFLQ</sequence>
<dbReference type="STRING" id="796925.A0A137P0S8"/>
<dbReference type="Proteomes" id="UP000070444">
    <property type="component" value="Unassembled WGS sequence"/>
</dbReference>
<accession>A0A137P0S8</accession>
<reference evidence="1 2" key="1">
    <citation type="journal article" date="2015" name="Genome Biol. Evol.">
        <title>Phylogenomic analyses indicate that early fungi evolved digesting cell walls of algal ancestors of land plants.</title>
        <authorList>
            <person name="Chang Y."/>
            <person name="Wang S."/>
            <person name="Sekimoto S."/>
            <person name="Aerts A.L."/>
            <person name="Choi C."/>
            <person name="Clum A."/>
            <person name="LaButti K.M."/>
            <person name="Lindquist E.A."/>
            <person name="Yee Ngan C."/>
            <person name="Ohm R.A."/>
            <person name="Salamov A.A."/>
            <person name="Grigoriev I.V."/>
            <person name="Spatafora J.W."/>
            <person name="Berbee M.L."/>
        </authorList>
    </citation>
    <scope>NUCLEOTIDE SEQUENCE [LARGE SCALE GENOMIC DNA]</scope>
    <source>
        <strain evidence="1 2">NRRL 28638</strain>
    </source>
</reference>
<evidence type="ECO:0000313" key="1">
    <source>
        <dbReference type="EMBL" id="KXN68673.1"/>
    </source>
</evidence>
<dbReference type="SUPFAM" id="SSF56672">
    <property type="entry name" value="DNA/RNA polymerases"/>
    <property type="match status" value="1"/>
</dbReference>
<evidence type="ECO:0000313" key="2">
    <source>
        <dbReference type="Proteomes" id="UP000070444"/>
    </source>
</evidence>
<dbReference type="EMBL" id="KQ964565">
    <property type="protein sequence ID" value="KXN68673.1"/>
    <property type="molecule type" value="Genomic_DNA"/>
</dbReference>